<sequence>MDPGLAEAFCKEYTAERNRLQDVALAGRGNLEKELARVRGDHAKLVDAIVAGIPAERVKDRMLALDARRRELEAALSSVSATRPVRVHP</sequence>
<protein>
    <submittedName>
        <fullName evidence="1">Uncharacterized protein</fullName>
    </submittedName>
</protein>
<reference evidence="1 2" key="1">
    <citation type="submission" date="2021-01" db="EMBL/GenBank/DDBJ databases">
        <title>Draft genomes of Rhodovulum sulfidophilum.</title>
        <authorList>
            <person name="Guzman M.S."/>
        </authorList>
    </citation>
    <scope>NUCLEOTIDE SEQUENCE [LARGE SCALE GENOMIC DNA]</scope>
    <source>
        <strain evidence="1 2">AB35</strain>
    </source>
</reference>
<name>A0ABS1RWA2_RHOSU</name>
<keyword evidence="2" id="KW-1185">Reference proteome</keyword>
<dbReference type="RefSeq" id="WP_202249863.1">
    <property type="nucleotide sequence ID" value="NZ_JAESJJ010000022.1"/>
</dbReference>
<accession>A0ABS1RWA2</accession>
<proteinExistence type="predicted"/>
<comment type="caution">
    <text evidence="1">The sequence shown here is derived from an EMBL/GenBank/DDBJ whole genome shotgun (WGS) entry which is preliminary data.</text>
</comment>
<evidence type="ECO:0000313" key="2">
    <source>
        <dbReference type="Proteomes" id="UP000604473"/>
    </source>
</evidence>
<dbReference type="EMBL" id="JAESJJ010000022">
    <property type="protein sequence ID" value="MBL3610152.1"/>
    <property type="molecule type" value="Genomic_DNA"/>
</dbReference>
<gene>
    <name evidence="1" type="ORF">JMM60_15355</name>
</gene>
<dbReference type="Proteomes" id="UP000604473">
    <property type="component" value="Unassembled WGS sequence"/>
</dbReference>
<organism evidence="1 2">
    <name type="scientific">Rhodovulum sulfidophilum</name>
    <name type="common">Rhodobacter sulfidophilus</name>
    <dbReference type="NCBI Taxonomy" id="35806"/>
    <lineage>
        <taxon>Bacteria</taxon>
        <taxon>Pseudomonadati</taxon>
        <taxon>Pseudomonadota</taxon>
        <taxon>Alphaproteobacteria</taxon>
        <taxon>Rhodobacterales</taxon>
        <taxon>Paracoccaceae</taxon>
        <taxon>Rhodovulum</taxon>
    </lineage>
</organism>
<evidence type="ECO:0000313" key="1">
    <source>
        <dbReference type="EMBL" id="MBL3610152.1"/>
    </source>
</evidence>